<name>A0A8S0ZZP3_ARCPL</name>
<dbReference type="OrthoDB" id="9989112at2759"/>
<feature type="region of interest" description="Disordered" evidence="1">
    <location>
        <begin position="42"/>
        <end position="87"/>
    </location>
</feature>
<proteinExistence type="predicted"/>
<sequence>MNGDSIGKLHRDAHIKQRRGERVDATRMCCAISIEANLRNSRGVMRQRNPGDWPPPAGLAPSQAALASPVSAASTPPASPTYHVSSH</sequence>
<evidence type="ECO:0000313" key="2">
    <source>
        <dbReference type="EMBL" id="CAB3240856.1"/>
    </source>
</evidence>
<organism evidence="2 3">
    <name type="scientific">Arctia plantaginis</name>
    <name type="common">Wood tiger moth</name>
    <name type="synonym">Phalaena plantaginis</name>
    <dbReference type="NCBI Taxonomy" id="874455"/>
    <lineage>
        <taxon>Eukaryota</taxon>
        <taxon>Metazoa</taxon>
        <taxon>Ecdysozoa</taxon>
        <taxon>Arthropoda</taxon>
        <taxon>Hexapoda</taxon>
        <taxon>Insecta</taxon>
        <taxon>Pterygota</taxon>
        <taxon>Neoptera</taxon>
        <taxon>Endopterygota</taxon>
        <taxon>Lepidoptera</taxon>
        <taxon>Glossata</taxon>
        <taxon>Ditrysia</taxon>
        <taxon>Noctuoidea</taxon>
        <taxon>Erebidae</taxon>
        <taxon>Arctiinae</taxon>
        <taxon>Arctia</taxon>
    </lineage>
</organism>
<reference evidence="2 3" key="1">
    <citation type="submission" date="2020-04" db="EMBL/GenBank/DDBJ databases">
        <authorList>
            <person name="Wallbank WR R."/>
            <person name="Pardo Diaz C."/>
            <person name="Kozak K."/>
            <person name="Martin S."/>
            <person name="Jiggins C."/>
            <person name="Moest M."/>
            <person name="Warren A I."/>
            <person name="Byers J.R.P. K."/>
            <person name="Montejo-Kovacevich G."/>
            <person name="Yen C E."/>
        </authorList>
    </citation>
    <scope>NUCLEOTIDE SEQUENCE [LARGE SCALE GENOMIC DNA]</scope>
</reference>
<feature type="compositionally biased region" description="Low complexity" evidence="1">
    <location>
        <begin position="59"/>
        <end position="76"/>
    </location>
</feature>
<evidence type="ECO:0000313" key="3">
    <source>
        <dbReference type="Proteomes" id="UP000494256"/>
    </source>
</evidence>
<protein>
    <submittedName>
        <fullName evidence="2">Uncharacterized protein</fullName>
    </submittedName>
</protein>
<dbReference type="EMBL" id="CADEBD010000309">
    <property type="protein sequence ID" value="CAB3240856.1"/>
    <property type="molecule type" value="Genomic_DNA"/>
</dbReference>
<gene>
    <name evidence="2" type="ORF">APLA_LOCUS9280</name>
</gene>
<evidence type="ECO:0000256" key="1">
    <source>
        <dbReference type="SAM" id="MobiDB-lite"/>
    </source>
</evidence>
<dbReference type="AlphaFoldDB" id="A0A8S0ZZP3"/>
<dbReference type="Proteomes" id="UP000494256">
    <property type="component" value="Unassembled WGS sequence"/>
</dbReference>
<feature type="region of interest" description="Disordered" evidence="1">
    <location>
        <begin position="1"/>
        <end position="22"/>
    </location>
</feature>
<accession>A0A8S0ZZP3</accession>
<feature type="compositionally biased region" description="Basic and acidic residues" evidence="1">
    <location>
        <begin position="7"/>
        <end position="22"/>
    </location>
</feature>
<comment type="caution">
    <text evidence="2">The sequence shown here is derived from an EMBL/GenBank/DDBJ whole genome shotgun (WGS) entry which is preliminary data.</text>
</comment>